<evidence type="ECO:0000256" key="1">
    <source>
        <dbReference type="ARBA" id="ARBA00004141"/>
    </source>
</evidence>
<evidence type="ECO:0000256" key="5">
    <source>
        <dbReference type="SAM" id="Phobius"/>
    </source>
</evidence>
<comment type="caution">
    <text evidence="6">The sequence shown here is derived from an EMBL/GenBank/DDBJ whole genome shotgun (WGS) entry which is preliminary data.</text>
</comment>
<organism evidence="6 7">
    <name type="scientific">Thelonectria olida</name>
    <dbReference type="NCBI Taxonomy" id="1576542"/>
    <lineage>
        <taxon>Eukaryota</taxon>
        <taxon>Fungi</taxon>
        <taxon>Dikarya</taxon>
        <taxon>Ascomycota</taxon>
        <taxon>Pezizomycotina</taxon>
        <taxon>Sordariomycetes</taxon>
        <taxon>Hypocreomycetidae</taxon>
        <taxon>Hypocreales</taxon>
        <taxon>Nectriaceae</taxon>
        <taxon>Thelonectria</taxon>
    </lineage>
</organism>
<feature type="transmembrane region" description="Helical" evidence="5">
    <location>
        <begin position="161"/>
        <end position="180"/>
    </location>
</feature>
<reference evidence="6 7" key="1">
    <citation type="journal article" date="2021" name="Nat. Commun.">
        <title>Genetic determinants of endophytism in the Arabidopsis root mycobiome.</title>
        <authorList>
            <person name="Mesny F."/>
            <person name="Miyauchi S."/>
            <person name="Thiergart T."/>
            <person name="Pickel B."/>
            <person name="Atanasova L."/>
            <person name="Karlsson M."/>
            <person name="Huettel B."/>
            <person name="Barry K.W."/>
            <person name="Haridas S."/>
            <person name="Chen C."/>
            <person name="Bauer D."/>
            <person name="Andreopoulos W."/>
            <person name="Pangilinan J."/>
            <person name="LaButti K."/>
            <person name="Riley R."/>
            <person name="Lipzen A."/>
            <person name="Clum A."/>
            <person name="Drula E."/>
            <person name="Henrissat B."/>
            <person name="Kohler A."/>
            <person name="Grigoriev I.V."/>
            <person name="Martin F.M."/>
            <person name="Hacquard S."/>
        </authorList>
    </citation>
    <scope>NUCLEOTIDE SEQUENCE [LARGE SCALE GENOMIC DNA]</scope>
    <source>
        <strain evidence="6 7">MPI-CAGE-CH-0241</strain>
    </source>
</reference>
<dbReference type="GO" id="GO:0016020">
    <property type="term" value="C:membrane"/>
    <property type="evidence" value="ECO:0007669"/>
    <property type="project" value="UniProtKB-SubCell"/>
</dbReference>
<dbReference type="EMBL" id="JAGPYM010000016">
    <property type="protein sequence ID" value="KAH6886496.1"/>
    <property type="molecule type" value="Genomic_DNA"/>
</dbReference>
<keyword evidence="4 5" id="KW-0472">Membrane</keyword>
<keyword evidence="7" id="KW-1185">Reference proteome</keyword>
<name>A0A9P9AQR6_9HYPO</name>
<dbReference type="AlphaFoldDB" id="A0A9P9AQR6"/>
<feature type="transmembrane region" description="Helical" evidence="5">
    <location>
        <begin position="47"/>
        <end position="65"/>
    </location>
</feature>
<feature type="transmembrane region" description="Helical" evidence="5">
    <location>
        <begin position="20"/>
        <end position="40"/>
    </location>
</feature>
<keyword evidence="2 5" id="KW-0812">Transmembrane</keyword>
<dbReference type="Pfam" id="PF04479">
    <property type="entry name" value="RTA1"/>
    <property type="match status" value="1"/>
</dbReference>
<dbReference type="PANTHER" id="PTHR31465">
    <property type="entry name" value="PROTEIN RTA1-RELATED"/>
    <property type="match status" value="1"/>
</dbReference>
<accession>A0A9P9AQR6</accession>
<evidence type="ECO:0000256" key="4">
    <source>
        <dbReference type="ARBA" id="ARBA00023136"/>
    </source>
</evidence>
<evidence type="ECO:0000313" key="7">
    <source>
        <dbReference type="Proteomes" id="UP000777438"/>
    </source>
</evidence>
<protein>
    <recommendedName>
        <fullName evidence="8">RTA1 domain protein</fullName>
    </recommendedName>
</protein>
<feature type="transmembrane region" description="Helical" evidence="5">
    <location>
        <begin position="192"/>
        <end position="212"/>
    </location>
</feature>
<evidence type="ECO:0000256" key="3">
    <source>
        <dbReference type="ARBA" id="ARBA00022989"/>
    </source>
</evidence>
<dbReference type="Proteomes" id="UP000777438">
    <property type="component" value="Unassembled WGS sequence"/>
</dbReference>
<sequence>MSNGHYVDGSYYFYAPNKGAAVFFIIAFLTSGCVHVWQCFHYKCWKLAPLLPFCCLLFTVGFALREYGGFHYDNLNVYIASICITYAAPPLLELQNYQILGRILYYVPYHSPLHPGRVLTTFGFLSAIIESLNGWGASYSANQSLSDGEIKTGHALIKTSLILQIVVAVLFIALATIFHRRCLANGIKNDRLNIPLVTLYTSISLILVRTIYRIVEYFGVAELRFGPGFDPMSMSPIIRYEWFFYVFEAAIMLANVVMFNLRHPRHFLPKSNKIYLAQDGVTEVEGPGFKDPRPFWMTLVDPFDIRGIVTGQSKQERFWETHDQNIPESRERAKSDTELV</sequence>
<feature type="transmembrane region" description="Helical" evidence="5">
    <location>
        <begin position="242"/>
        <end position="261"/>
    </location>
</feature>
<evidence type="ECO:0008006" key="8">
    <source>
        <dbReference type="Google" id="ProtNLM"/>
    </source>
</evidence>
<dbReference type="InterPro" id="IPR007568">
    <property type="entry name" value="RTA1"/>
</dbReference>
<proteinExistence type="predicted"/>
<comment type="subcellular location">
    <subcellularLocation>
        <location evidence="1">Membrane</location>
        <topology evidence="1">Multi-pass membrane protein</topology>
    </subcellularLocation>
</comment>
<gene>
    <name evidence="6" type="ORF">B0T10DRAFT_530665</name>
</gene>
<keyword evidence="3 5" id="KW-1133">Transmembrane helix</keyword>
<evidence type="ECO:0000313" key="6">
    <source>
        <dbReference type="EMBL" id="KAH6886496.1"/>
    </source>
</evidence>
<dbReference type="PANTHER" id="PTHR31465:SF13">
    <property type="entry name" value="RTA1 DOMAIN PROTEIN-RELATED"/>
    <property type="match status" value="1"/>
</dbReference>
<evidence type="ECO:0000256" key="2">
    <source>
        <dbReference type="ARBA" id="ARBA00022692"/>
    </source>
</evidence>
<dbReference type="OrthoDB" id="3358017at2759"/>